<dbReference type="PROSITE" id="PS00232">
    <property type="entry name" value="CADHERIN_1"/>
    <property type="match status" value="1"/>
</dbReference>
<dbReference type="InterPro" id="IPR020894">
    <property type="entry name" value="Cadherin_CS"/>
</dbReference>
<keyword evidence="3" id="KW-0677">Repeat</keyword>
<evidence type="ECO:0000256" key="2">
    <source>
        <dbReference type="ARBA" id="ARBA00022692"/>
    </source>
</evidence>
<dbReference type="SMART" id="SM00181">
    <property type="entry name" value="EGF"/>
    <property type="match status" value="7"/>
</dbReference>
<feature type="region of interest" description="Disordered" evidence="10">
    <location>
        <begin position="514"/>
        <end position="563"/>
    </location>
</feature>
<evidence type="ECO:0000256" key="5">
    <source>
        <dbReference type="ARBA" id="ARBA00022889"/>
    </source>
</evidence>
<feature type="disulfide bond" evidence="9">
    <location>
        <begin position="244"/>
        <end position="253"/>
    </location>
</feature>
<feature type="domain" description="EGF-like" evidence="11">
    <location>
        <begin position="111"/>
        <end position="152"/>
    </location>
</feature>
<dbReference type="PROSITE" id="PS50026">
    <property type="entry name" value="EGF_3"/>
    <property type="match status" value="5"/>
</dbReference>
<evidence type="ECO:0000313" key="13">
    <source>
        <dbReference type="Proteomes" id="UP000001554"/>
    </source>
</evidence>
<dbReference type="GO" id="GO:0005509">
    <property type="term" value="F:calcium ion binding"/>
    <property type="evidence" value="ECO:0007669"/>
    <property type="project" value="UniProtKB-UniRule"/>
</dbReference>
<dbReference type="PROSITE" id="PS00022">
    <property type="entry name" value="EGF_1"/>
    <property type="match status" value="5"/>
</dbReference>
<keyword evidence="9" id="KW-0245">EGF-like domain</keyword>
<feature type="domain" description="EGF-like" evidence="11">
    <location>
        <begin position="42"/>
        <end position="76"/>
    </location>
</feature>
<feature type="disulfide bond" evidence="9">
    <location>
        <begin position="100"/>
        <end position="109"/>
    </location>
</feature>
<dbReference type="Pfam" id="PF00028">
    <property type="entry name" value="Cadherin"/>
    <property type="match status" value="2"/>
</dbReference>
<dbReference type="RefSeq" id="XP_035672220.1">
    <property type="nucleotide sequence ID" value="XM_035816327.1"/>
</dbReference>
<evidence type="ECO:0000256" key="1">
    <source>
        <dbReference type="ARBA" id="ARBA00004370"/>
    </source>
</evidence>
<feature type="domain" description="EGF-like" evidence="11">
    <location>
        <begin position="158"/>
        <end position="186"/>
    </location>
</feature>
<evidence type="ECO:0000259" key="12">
    <source>
        <dbReference type="PROSITE" id="PS50268"/>
    </source>
</evidence>
<dbReference type="PANTHER" id="PTHR24025">
    <property type="entry name" value="DESMOGLEIN FAMILY MEMBER"/>
    <property type="match status" value="1"/>
</dbReference>
<feature type="region of interest" description="Disordered" evidence="10">
    <location>
        <begin position="591"/>
        <end position="637"/>
    </location>
</feature>
<feature type="compositionally biased region" description="Polar residues" evidence="10">
    <location>
        <begin position="591"/>
        <end position="603"/>
    </location>
</feature>
<dbReference type="InterPro" id="IPR050971">
    <property type="entry name" value="Cadherin-domain_protein"/>
</dbReference>
<dbReference type="PROSITE" id="PS01186">
    <property type="entry name" value="EGF_2"/>
    <property type="match status" value="5"/>
</dbReference>
<keyword evidence="4 8" id="KW-0106">Calcium</keyword>
<evidence type="ECO:0000256" key="3">
    <source>
        <dbReference type="ARBA" id="ARBA00022737"/>
    </source>
</evidence>
<dbReference type="SUPFAM" id="SSF49313">
    <property type="entry name" value="Cadherin-like"/>
    <property type="match status" value="2"/>
</dbReference>
<proteinExistence type="predicted"/>
<protein>
    <submittedName>
        <fullName evidence="14">Protocadherin gamma-A5-like</fullName>
    </submittedName>
</protein>
<evidence type="ECO:0000256" key="8">
    <source>
        <dbReference type="PROSITE-ProRule" id="PRU00043"/>
    </source>
</evidence>
<comment type="caution">
    <text evidence="9">Lacks conserved residue(s) required for the propagation of feature annotation.</text>
</comment>
<dbReference type="Proteomes" id="UP000001554">
    <property type="component" value="Chromosome 4"/>
</dbReference>
<keyword evidence="6" id="KW-1133">Transmembrane helix</keyword>
<comment type="subcellular location">
    <subcellularLocation>
        <location evidence="1">Membrane</location>
    </subcellularLocation>
</comment>
<feature type="compositionally biased region" description="Low complexity" evidence="10">
    <location>
        <begin position="608"/>
        <end position="628"/>
    </location>
</feature>
<evidence type="ECO:0000313" key="14">
    <source>
        <dbReference type="RefSeq" id="XP_035672220.1"/>
    </source>
</evidence>
<dbReference type="PRINTS" id="PR00205">
    <property type="entry name" value="CADHERIN"/>
</dbReference>
<evidence type="ECO:0000256" key="10">
    <source>
        <dbReference type="SAM" id="MobiDB-lite"/>
    </source>
</evidence>
<dbReference type="Pfam" id="PF25024">
    <property type="entry name" value="EGF_TEN"/>
    <property type="match status" value="1"/>
</dbReference>
<evidence type="ECO:0000256" key="6">
    <source>
        <dbReference type="ARBA" id="ARBA00022989"/>
    </source>
</evidence>
<dbReference type="FunFam" id="2.10.25.10:FF:001114">
    <property type="entry name" value="Uncharacterized protein"/>
    <property type="match status" value="1"/>
</dbReference>
<evidence type="ECO:0000256" key="9">
    <source>
        <dbReference type="PROSITE-ProRule" id="PRU00076"/>
    </source>
</evidence>
<evidence type="ECO:0000256" key="4">
    <source>
        <dbReference type="ARBA" id="ARBA00022837"/>
    </source>
</evidence>
<dbReference type="GeneID" id="118413142"/>
<dbReference type="InterPro" id="IPR002126">
    <property type="entry name" value="Cadherin-like_dom"/>
</dbReference>
<dbReference type="FunFam" id="2.60.40.60:FF:000020">
    <property type="entry name" value="Dachsous cadherin-related 1b"/>
    <property type="match status" value="1"/>
</dbReference>
<dbReference type="OMA" id="CENDIDT"/>
<dbReference type="SMART" id="SM00112">
    <property type="entry name" value="CA"/>
    <property type="match status" value="2"/>
</dbReference>
<name>A0A9J7KYN5_BRAFL</name>
<sequence length="815" mass="85802">MTGIDCSIQPTCLAVANCSTRGVCVDWDTCLCDHGWGGESCSKPTCKDLDYCSGHGTCVEYDICECNRGWTGVSCALPDCSGVSDCSGRGECVGPDVCECYSGFRGQNCSLTLNCTELDDCNGQGLCVITPGDGQSNVSCRCFIGFTGANCSDVSCPDVNECSGNGQCVEPNLCSCDAGFTGASCANFSCKAMDFCSGHGECVSYDECRCYESWSGPSCSIANCSGVNDCSSNGVCLLPNTCECTSGYDGLSCDQFSAPNENAPVFTNETFAVSIRENVPIGTKVTTVSADDADTGRNGCITYSISPGSSAEMFLVDSETGEIFTLTTIDYETLTEKTISLVVIARDKGVPSMSASATVAVTVLDMNDNCPTFQDDATTIQRTLRPGQSFNITATDRDSGVNGKVTFSILGEENSRRYSVNESTGTVTFSDGITPGKYTFVIVASDQAVIPCSSRITVTVIVVDSMPEPEPVMSSTGVNAPSFTVTDTSTLFNSAHTSSTSFDASTQLLYPSIPQTSTRHPTFSTPTIPSPGRLTSTPLAPSQVTSKPQQISSTEVQQPVTPSLMPVPGQAACSSPVTVTVTAVDSTCTTIPEPTLLSTTTDGDPSGITASQTTITSTPQPTAATSPANTVEQPDQSVTTTTTTFLLRNVGIEMILDMVWDEDLASPTSEKHRRLSSDISTALQHATIEIVFMLREGSTVADLQLLHNGGEGFDDVATSMLRQASTNGLQVGGTRVTGLDQKVDQDVPTERSDRTSRVGSNIVFFSDTEVWRRKKAGSRPAAHSGFLGATVASLCNSPPSRAQCETMTVRLAERA</sequence>
<dbReference type="KEGG" id="bfo:118413142"/>
<feature type="disulfide bond" evidence="9">
    <location>
        <begin position="66"/>
        <end position="75"/>
    </location>
</feature>
<keyword evidence="9" id="KW-1015">Disulfide bond</keyword>
<keyword evidence="5" id="KW-0130">Cell adhesion</keyword>
<gene>
    <name evidence="14" type="primary">LOC118413142</name>
</gene>
<dbReference type="Gene3D" id="2.10.25.10">
    <property type="entry name" value="Laminin"/>
    <property type="match status" value="4"/>
</dbReference>
<dbReference type="GO" id="GO:0005886">
    <property type="term" value="C:plasma membrane"/>
    <property type="evidence" value="ECO:0007669"/>
    <property type="project" value="InterPro"/>
</dbReference>
<reference evidence="14" key="2">
    <citation type="submission" date="2025-08" db="UniProtKB">
        <authorList>
            <consortium name="RefSeq"/>
        </authorList>
    </citation>
    <scope>IDENTIFICATION</scope>
    <source>
        <strain evidence="14">S238N-H82</strain>
        <tissue evidence="14">Testes</tissue>
    </source>
</reference>
<reference evidence="13" key="1">
    <citation type="journal article" date="2020" name="Nat. Ecol. Evol.">
        <title>Deeply conserved synteny resolves early events in vertebrate evolution.</title>
        <authorList>
            <person name="Simakov O."/>
            <person name="Marletaz F."/>
            <person name="Yue J.X."/>
            <person name="O'Connell B."/>
            <person name="Jenkins J."/>
            <person name="Brandt A."/>
            <person name="Calef R."/>
            <person name="Tung C.H."/>
            <person name="Huang T.K."/>
            <person name="Schmutz J."/>
            <person name="Satoh N."/>
            <person name="Yu J.K."/>
            <person name="Putnam N.H."/>
            <person name="Green R.E."/>
            <person name="Rokhsar D.S."/>
        </authorList>
    </citation>
    <scope>NUCLEOTIDE SEQUENCE [LARGE SCALE GENOMIC DNA]</scope>
    <source>
        <strain evidence="13">S238N-H82</strain>
    </source>
</reference>
<accession>A0A9J7KYN5</accession>
<keyword evidence="13" id="KW-1185">Reference proteome</keyword>
<dbReference type="PROSITE" id="PS50268">
    <property type="entry name" value="CADHERIN_2"/>
    <property type="match status" value="2"/>
</dbReference>
<dbReference type="CDD" id="cd11304">
    <property type="entry name" value="Cadherin_repeat"/>
    <property type="match status" value="2"/>
</dbReference>
<feature type="compositionally biased region" description="Polar residues" evidence="10">
    <location>
        <begin position="514"/>
        <end position="561"/>
    </location>
</feature>
<organism evidence="13 14">
    <name type="scientific">Branchiostoma floridae</name>
    <name type="common">Florida lancelet</name>
    <name type="synonym">Amphioxus</name>
    <dbReference type="NCBI Taxonomy" id="7739"/>
    <lineage>
        <taxon>Eukaryota</taxon>
        <taxon>Metazoa</taxon>
        <taxon>Chordata</taxon>
        <taxon>Cephalochordata</taxon>
        <taxon>Leptocardii</taxon>
        <taxon>Amphioxiformes</taxon>
        <taxon>Branchiostomatidae</taxon>
        <taxon>Branchiostoma</taxon>
    </lineage>
</organism>
<dbReference type="PANTHER" id="PTHR24025:SF23">
    <property type="entry name" value="NEURAL-CADHERIN"/>
    <property type="match status" value="1"/>
</dbReference>
<evidence type="ECO:0000256" key="7">
    <source>
        <dbReference type="ARBA" id="ARBA00023136"/>
    </source>
</evidence>
<feature type="disulfide bond" evidence="9">
    <location>
        <begin position="176"/>
        <end position="185"/>
    </location>
</feature>
<feature type="domain" description="Cadherin" evidence="12">
    <location>
        <begin position="392"/>
        <end position="483"/>
    </location>
</feature>
<dbReference type="Gene3D" id="2.60.40.60">
    <property type="entry name" value="Cadherins"/>
    <property type="match status" value="2"/>
</dbReference>
<dbReference type="InterPro" id="IPR015919">
    <property type="entry name" value="Cadherin-like_sf"/>
</dbReference>
<keyword evidence="7" id="KW-0472">Membrane</keyword>
<feature type="domain" description="EGF-like" evidence="11">
    <location>
        <begin position="220"/>
        <end position="254"/>
    </location>
</feature>
<feature type="domain" description="Cadherin" evidence="12">
    <location>
        <begin position="267"/>
        <end position="373"/>
    </location>
</feature>
<feature type="disulfide bond" evidence="9">
    <location>
        <begin position="142"/>
        <end position="151"/>
    </location>
</feature>
<dbReference type="GO" id="GO:0007156">
    <property type="term" value="P:homophilic cell adhesion via plasma membrane adhesion molecules"/>
    <property type="evidence" value="ECO:0007669"/>
    <property type="project" value="InterPro"/>
</dbReference>
<feature type="domain" description="EGF-like" evidence="11">
    <location>
        <begin position="77"/>
        <end position="110"/>
    </location>
</feature>
<keyword evidence="2" id="KW-0812">Transmembrane</keyword>
<dbReference type="InterPro" id="IPR000742">
    <property type="entry name" value="EGF"/>
</dbReference>
<evidence type="ECO:0000259" key="11">
    <source>
        <dbReference type="PROSITE" id="PS50026"/>
    </source>
</evidence>
<dbReference type="OrthoDB" id="5971112at2759"/>
<dbReference type="AlphaFoldDB" id="A0A9J7KYN5"/>